<evidence type="ECO:0000256" key="8">
    <source>
        <dbReference type="ARBA" id="ARBA00023306"/>
    </source>
</evidence>
<dbReference type="GO" id="GO:0071555">
    <property type="term" value="P:cell wall organization"/>
    <property type="evidence" value="ECO:0007669"/>
    <property type="project" value="UniProtKB-KW"/>
</dbReference>
<dbReference type="SUPFAM" id="SSF53244">
    <property type="entry name" value="MurD-like peptide ligases, peptide-binding domain"/>
    <property type="match status" value="1"/>
</dbReference>
<evidence type="ECO:0000256" key="1">
    <source>
        <dbReference type="ARBA" id="ARBA00022490"/>
    </source>
</evidence>
<dbReference type="GO" id="GO:0005737">
    <property type="term" value="C:cytoplasm"/>
    <property type="evidence" value="ECO:0007669"/>
    <property type="project" value="UniProtKB-SubCell"/>
</dbReference>
<keyword evidence="6 10" id="KW-0133">Cell shape</keyword>
<dbReference type="GO" id="GO:0047480">
    <property type="term" value="F:UDP-N-acetylmuramoyl-tripeptide-D-alanyl-D-alanine ligase activity"/>
    <property type="evidence" value="ECO:0007669"/>
    <property type="project" value="UniProtKB-UniRule"/>
</dbReference>
<comment type="catalytic activity">
    <reaction evidence="10 11">
        <text>D-alanyl-D-alanine + UDP-N-acetyl-alpha-D-muramoyl-L-alanyl-gamma-D-glutamyl-meso-2,6-diaminopimelate + ATP = UDP-N-acetyl-alpha-D-muramoyl-L-alanyl-gamma-D-glutamyl-meso-2,6-diaminopimeloyl-D-alanyl-D-alanine + ADP + phosphate + H(+)</text>
        <dbReference type="Rhea" id="RHEA:28374"/>
        <dbReference type="ChEBI" id="CHEBI:15378"/>
        <dbReference type="ChEBI" id="CHEBI:30616"/>
        <dbReference type="ChEBI" id="CHEBI:43474"/>
        <dbReference type="ChEBI" id="CHEBI:57822"/>
        <dbReference type="ChEBI" id="CHEBI:61386"/>
        <dbReference type="ChEBI" id="CHEBI:83905"/>
        <dbReference type="ChEBI" id="CHEBI:456216"/>
        <dbReference type="EC" id="6.3.2.10"/>
    </reaction>
</comment>
<dbReference type="GO" id="GO:0009252">
    <property type="term" value="P:peptidoglycan biosynthetic process"/>
    <property type="evidence" value="ECO:0007669"/>
    <property type="project" value="UniProtKB-UniRule"/>
</dbReference>
<evidence type="ECO:0000256" key="3">
    <source>
        <dbReference type="ARBA" id="ARBA00022618"/>
    </source>
</evidence>
<dbReference type="Pfam" id="PF02875">
    <property type="entry name" value="Mur_ligase_C"/>
    <property type="match status" value="1"/>
</dbReference>
<feature type="domain" description="Mur ligase central" evidence="14">
    <location>
        <begin position="110"/>
        <end position="291"/>
    </location>
</feature>
<dbReference type="Proteomes" id="UP000199518">
    <property type="component" value="Unassembled WGS sequence"/>
</dbReference>
<evidence type="ECO:0000259" key="12">
    <source>
        <dbReference type="Pfam" id="PF01225"/>
    </source>
</evidence>
<gene>
    <name evidence="10" type="primary">murF</name>
    <name evidence="15" type="ORF">SAMN05421753_12834</name>
</gene>
<sequence length="469" mass="51226">MQTILFQDLIAATGGNPVGIADLEQPITRIETDSRKIRPGDLFWALEGKRFDGHKFVKQALAAGAIAAVVDQTKSQRIQGPKIEVEETVPALWRLANWYRKQFEALVISVTGSVGKTTTRRMITSVLSARYAGMESPDNFNNQYGVPLSLLMLEPHHEFAVIELGASRVGDIEELAAVAEPEVGAITAIGPAHLDEFGTLEAIVRTKGELIEAIPPTGFVVLNGDDRLVRQMTARARCPAILVGEREHNNVRACDVTLENNYLKFRVDNSNFELTVTGRHNLNAALTAIAIGRQLEMTDAEIGYGLRNFQSVAGRSNPLQVGSWTVIDDTYNANPLSMSAACQILEDWQTKGKRILVTGDMLSLGDWTRDFHRLFGEEVARSTVKNLIAVGSQAAVVAGSARKNGMDAGCLGVCRDHDLALMLLDCWLQPGDVVLVKGSRGMRMEAIVTGLQRLAENRVSSETEHRKAA</sequence>
<feature type="domain" description="Mur ligase C-terminal" evidence="13">
    <location>
        <begin position="315"/>
        <end position="440"/>
    </location>
</feature>
<evidence type="ECO:0000256" key="4">
    <source>
        <dbReference type="ARBA" id="ARBA00022741"/>
    </source>
</evidence>
<evidence type="ECO:0000256" key="9">
    <source>
        <dbReference type="ARBA" id="ARBA00023316"/>
    </source>
</evidence>
<name>A0A1I3TA24_9PLAN</name>
<dbReference type="NCBIfam" id="TIGR01143">
    <property type="entry name" value="murF"/>
    <property type="match status" value="1"/>
</dbReference>
<evidence type="ECO:0000256" key="2">
    <source>
        <dbReference type="ARBA" id="ARBA00022598"/>
    </source>
</evidence>
<evidence type="ECO:0000256" key="11">
    <source>
        <dbReference type="RuleBase" id="RU004136"/>
    </source>
</evidence>
<dbReference type="SUPFAM" id="SSF53623">
    <property type="entry name" value="MurD-like peptide ligases, catalytic domain"/>
    <property type="match status" value="1"/>
</dbReference>
<dbReference type="HAMAP" id="MF_02019">
    <property type="entry name" value="MurF"/>
    <property type="match status" value="1"/>
</dbReference>
<dbReference type="OrthoDB" id="9801978at2"/>
<dbReference type="GO" id="GO:0008360">
    <property type="term" value="P:regulation of cell shape"/>
    <property type="evidence" value="ECO:0007669"/>
    <property type="project" value="UniProtKB-KW"/>
</dbReference>
<dbReference type="InterPro" id="IPR036565">
    <property type="entry name" value="Mur-like_cat_sf"/>
</dbReference>
<accession>A0A1I3TA24</accession>
<dbReference type="SUPFAM" id="SSF63418">
    <property type="entry name" value="MurE/MurF N-terminal domain"/>
    <property type="match status" value="1"/>
</dbReference>
<keyword evidence="5 10" id="KW-0067">ATP-binding</keyword>
<keyword evidence="2 10" id="KW-0436">Ligase</keyword>
<dbReference type="RefSeq" id="WP_092057129.1">
    <property type="nucleotide sequence ID" value="NZ_FOQD01000028.1"/>
</dbReference>
<evidence type="ECO:0000256" key="7">
    <source>
        <dbReference type="ARBA" id="ARBA00022984"/>
    </source>
</evidence>
<dbReference type="EMBL" id="FOQD01000028">
    <property type="protein sequence ID" value="SFJ67413.1"/>
    <property type="molecule type" value="Genomic_DNA"/>
</dbReference>
<dbReference type="InterPro" id="IPR036615">
    <property type="entry name" value="Mur_ligase_C_dom_sf"/>
</dbReference>
<evidence type="ECO:0000259" key="14">
    <source>
        <dbReference type="Pfam" id="PF08245"/>
    </source>
</evidence>
<keyword evidence="4 10" id="KW-0547">Nucleotide-binding</keyword>
<dbReference type="STRING" id="1576369.SAMN05421753_12834"/>
<dbReference type="GO" id="GO:0005524">
    <property type="term" value="F:ATP binding"/>
    <property type="evidence" value="ECO:0007669"/>
    <property type="project" value="UniProtKB-UniRule"/>
</dbReference>
<evidence type="ECO:0000313" key="15">
    <source>
        <dbReference type="EMBL" id="SFJ67413.1"/>
    </source>
</evidence>
<organism evidence="15 16">
    <name type="scientific">Planctomicrobium piriforme</name>
    <dbReference type="NCBI Taxonomy" id="1576369"/>
    <lineage>
        <taxon>Bacteria</taxon>
        <taxon>Pseudomonadati</taxon>
        <taxon>Planctomycetota</taxon>
        <taxon>Planctomycetia</taxon>
        <taxon>Planctomycetales</taxon>
        <taxon>Planctomycetaceae</taxon>
        <taxon>Planctomicrobium</taxon>
    </lineage>
</organism>
<dbReference type="InterPro" id="IPR005863">
    <property type="entry name" value="UDP-N-AcMur_synth"/>
</dbReference>
<evidence type="ECO:0000313" key="16">
    <source>
        <dbReference type="Proteomes" id="UP000199518"/>
    </source>
</evidence>
<dbReference type="PANTHER" id="PTHR43024">
    <property type="entry name" value="UDP-N-ACETYLMURAMOYL-TRIPEPTIDE--D-ALANYL-D-ALANINE LIGASE"/>
    <property type="match status" value="1"/>
</dbReference>
<keyword evidence="7 10" id="KW-0573">Peptidoglycan synthesis</keyword>
<feature type="binding site" evidence="10">
    <location>
        <begin position="112"/>
        <end position="118"/>
    </location>
    <ligand>
        <name>ATP</name>
        <dbReference type="ChEBI" id="CHEBI:30616"/>
    </ligand>
</feature>
<dbReference type="Gene3D" id="3.40.1190.10">
    <property type="entry name" value="Mur-like, catalytic domain"/>
    <property type="match status" value="1"/>
</dbReference>
<keyword evidence="9 10" id="KW-0961">Cell wall biogenesis/degradation</keyword>
<dbReference type="Pfam" id="PF01225">
    <property type="entry name" value="Mur_ligase"/>
    <property type="match status" value="1"/>
</dbReference>
<dbReference type="Gene3D" id="3.90.190.20">
    <property type="entry name" value="Mur ligase, C-terminal domain"/>
    <property type="match status" value="1"/>
</dbReference>
<proteinExistence type="inferred from homology"/>
<dbReference type="Gene3D" id="3.40.1390.10">
    <property type="entry name" value="MurE/MurF, N-terminal domain"/>
    <property type="match status" value="1"/>
</dbReference>
<feature type="domain" description="Mur ligase N-terminal catalytic" evidence="12">
    <location>
        <begin position="27"/>
        <end position="83"/>
    </location>
</feature>
<dbReference type="EC" id="6.3.2.10" evidence="10 11"/>
<dbReference type="InterPro" id="IPR013221">
    <property type="entry name" value="Mur_ligase_cen"/>
</dbReference>
<comment type="similarity">
    <text evidence="10">Belongs to the MurCDEF family. MurF subfamily.</text>
</comment>
<keyword evidence="8 10" id="KW-0131">Cell cycle</keyword>
<keyword evidence="3 10" id="KW-0132">Cell division</keyword>
<evidence type="ECO:0000259" key="13">
    <source>
        <dbReference type="Pfam" id="PF02875"/>
    </source>
</evidence>
<dbReference type="UniPathway" id="UPA00219"/>
<dbReference type="InterPro" id="IPR051046">
    <property type="entry name" value="MurCDEF_CellWall_CoF430Synth"/>
</dbReference>
<comment type="pathway">
    <text evidence="10 11">Cell wall biogenesis; peptidoglycan biosynthesis.</text>
</comment>
<evidence type="ECO:0000256" key="10">
    <source>
        <dbReference type="HAMAP-Rule" id="MF_02019"/>
    </source>
</evidence>
<dbReference type="PANTHER" id="PTHR43024:SF1">
    <property type="entry name" value="UDP-N-ACETYLMURAMOYL-TRIPEPTIDE--D-ALANYL-D-ALANINE LIGASE"/>
    <property type="match status" value="1"/>
</dbReference>
<dbReference type="AlphaFoldDB" id="A0A1I3TA24"/>
<evidence type="ECO:0000256" key="5">
    <source>
        <dbReference type="ARBA" id="ARBA00022840"/>
    </source>
</evidence>
<keyword evidence="16" id="KW-1185">Reference proteome</keyword>
<comment type="subcellular location">
    <subcellularLocation>
        <location evidence="10 11">Cytoplasm</location>
    </subcellularLocation>
</comment>
<dbReference type="InterPro" id="IPR000713">
    <property type="entry name" value="Mur_ligase_N"/>
</dbReference>
<dbReference type="GO" id="GO:0008766">
    <property type="term" value="F:UDP-N-acetylmuramoylalanyl-D-glutamyl-2,6-diaminopimelate-D-alanyl-D-alanine ligase activity"/>
    <property type="evidence" value="ECO:0007669"/>
    <property type="project" value="RHEA"/>
</dbReference>
<protein>
    <recommendedName>
        <fullName evidence="10 11">UDP-N-acetylmuramoyl-tripeptide--D-alanyl-D-alanine ligase</fullName>
        <ecNumber evidence="10 11">6.3.2.10</ecNumber>
    </recommendedName>
    <alternativeName>
        <fullName evidence="10">D-alanyl-D-alanine-adding enzyme</fullName>
    </alternativeName>
</protein>
<dbReference type="GO" id="GO:0051301">
    <property type="term" value="P:cell division"/>
    <property type="evidence" value="ECO:0007669"/>
    <property type="project" value="UniProtKB-KW"/>
</dbReference>
<dbReference type="InterPro" id="IPR004101">
    <property type="entry name" value="Mur_ligase_C"/>
</dbReference>
<evidence type="ECO:0000256" key="6">
    <source>
        <dbReference type="ARBA" id="ARBA00022960"/>
    </source>
</evidence>
<reference evidence="16" key="1">
    <citation type="submission" date="2016-10" db="EMBL/GenBank/DDBJ databases">
        <authorList>
            <person name="Varghese N."/>
            <person name="Submissions S."/>
        </authorList>
    </citation>
    <scope>NUCLEOTIDE SEQUENCE [LARGE SCALE GENOMIC DNA]</scope>
    <source>
        <strain evidence="16">DSM 26348</strain>
    </source>
</reference>
<keyword evidence="1 10" id="KW-0963">Cytoplasm</keyword>
<comment type="function">
    <text evidence="10 11">Involved in cell wall formation. Catalyzes the final step in the synthesis of UDP-N-acetylmuramoyl-pentapeptide, the precursor of murein.</text>
</comment>
<dbReference type="InterPro" id="IPR035911">
    <property type="entry name" value="MurE/MurF_N"/>
</dbReference>
<dbReference type="Pfam" id="PF08245">
    <property type="entry name" value="Mur_ligase_M"/>
    <property type="match status" value="1"/>
</dbReference>